<dbReference type="AlphaFoldDB" id="A0A6F9D8G8"/>
<evidence type="ECO:0000259" key="10">
    <source>
        <dbReference type="Pfam" id="PF24656"/>
    </source>
</evidence>
<evidence type="ECO:0000256" key="3">
    <source>
        <dbReference type="ARBA" id="ARBA00015706"/>
    </source>
</evidence>
<dbReference type="InterPro" id="IPR056290">
    <property type="entry name" value="CEPT76/DRC7_peptidase-like_dom"/>
</dbReference>
<evidence type="ECO:0000256" key="1">
    <source>
        <dbReference type="ARBA" id="ARBA00004114"/>
    </source>
</evidence>
<protein>
    <recommendedName>
        <fullName evidence="3">Centrosomal protein of 76 kDa</fullName>
    </recommendedName>
</protein>
<dbReference type="Pfam" id="PF24652">
    <property type="entry name" value="CEP76_C"/>
    <property type="match status" value="1"/>
</dbReference>
<comment type="subcellular location">
    <subcellularLocation>
        <location evidence="1">Cytoplasm</location>
        <location evidence="1">Cytoskeleton</location>
        <location evidence="1">Microtubule organizing center</location>
        <location evidence="1">Centrosome</location>
        <location evidence="1">Centriole</location>
    </subcellularLocation>
</comment>
<feature type="domain" description="CEP76 C2" evidence="7">
    <location>
        <begin position="101"/>
        <end position="260"/>
    </location>
</feature>
<feature type="domain" description="Centrosomal protein of 76 kDa C-terminal" evidence="8">
    <location>
        <begin position="527"/>
        <end position="661"/>
    </location>
</feature>
<dbReference type="InterPro" id="IPR056289">
    <property type="entry name" value="CEP76_N"/>
</dbReference>
<dbReference type="GO" id="GO:0046599">
    <property type="term" value="P:regulation of centriole replication"/>
    <property type="evidence" value="ECO:0007669"/>
    <property type="project" value="TreeGrafter"/>
</dbReference>
<dbReference type="InterPro" id="IPR028926">
    <property type="entry name" value="CEP76-C2"/>
</dbReference>
<name>A0A6F9D8G8_9ASCI</name>
<feature type="domain" description="CEP76 N-terminal" evidence="9">
    <location>
        <begin position="10"/>
        <end position="68"/>
    </location>
</feature>
<evidence type="ECO:0000256" key="5">
    <source>
        <dbReference type="ARBA" id="ARBA00023212"/>
    </source>
</evidence>
<organism evidence="11">
    <name type="scientific">Phallusia mammillata</name>
    <dbReference type="NCBI Taxonomy" id="59560"/>
    <lineage>
        <taxon>Eukaryota</taxon>
        <taxon>Metazoa</taxon>
        <taxon>Chordata</taxon>
        <taxon>Tunicata</taxon>
        <taxon>Ascidiacea</taxon>
        <taxon>Phlebobranchia</taxon>
        <taxon>Ascidiidae</taxon>
        <taxon>Phallusia</taxon>
    </lineage>
</organism>
<evidence type="ECO:0000259" key="8">
    <source>
        <dbReference type="Pfam" id="PF24652"/>
    </source>
</evidence>
<dbReference type="Pfam" id="PF24656">
    <property type="entry name" value="CEPT76_peptidase"/>
    <property type="match status" value="1"/>
</dbReference>
<evidence type="ECO:0000256" key="4">
    <source>
        <dbReference type="ARBA" id="ARBA00022490"/>
    </source>
</evidence>
<dbReference type="Pfam" id="PF24654">
    <property type="entry name" value="CEP76_N"/>
    <property type="match status" value="1"/>
</dbReference>
<dbReference type="PANTHER" id="PTHR46436:SF1">
    <property type="entry name" value="CENTROSOMAL PROTEIN OF 76 KDA"/>
    <property type="match status" value="1"/>
</dbReference>
<evidence type="ECO:0000259" key="9">
    <source>
        <dbReference type="Pfam" id="PF24654"/>
    </source>
</evidence>
<keyword evidence="4" id="KW-0963">Cytoplasm</keyword>
<reference evidence="11" key="1">
    <citation type="submission" date="2020-04" db="EMBL/GenBank/DDBJ databases">
        <authorList>
            <person name="Neveu A P."/>
        </authorList>
    </citation>
    <scope>NUCLEOTIDE SEQUENCE</scope>
    <source>
        <tissue evidence="11">Whole embryo</tissue>
    </source>
</reference>
<comment type="function">
    <text evidence="6">Centrosomal protein involved in regulation of centriole duplication. Required to limit centriole duplication to once per cell cycle by preventing centriole reduplication.</text>
</comment>
<dbReference type="Pfam" id="PF15627">
    <property type="entry name" value="CEP76-C2"/>
    <property type="match status" value="1"/>
</dbReference>
<keyword evidence="5" id="KW-0206">Cytoskeleton</keyword>
<evidence type="ECO:0000256" key="2">
    <source>
        <dbReference type="ARBA" id="ARBA00005400"/>
    </source>
</evidence>
<comment type="similarity">
    <text evidence="2">Belongs to the CEP76 family.</text>
</comment>
<feature type="domain" description="CEP76/DRC7 peptidase-like" evidence="10">
    <location>
        <begin position="366"/>
        <end position="495"/>
    </location>
</feature>
<proteinExistence type="evidence at transcript level"/>
<accession>A0A6F9D8G8</accession>
<dbReference type="SUPFAM" id="SSF54001">
    <property type="entry name" value="Cysteine proteinases"/>
    <property type="match status" value="1"/>
</dbReference>
<gene>
    <name evidence="11" type="primary">Cep76</name>
</gene>
<dbReference type="EMBL" id="LR783845">
    <property type="protein sequence ID" value="CAB3230038.1"/>
    <property type="molecule type" value="mRNA"/>
</dbReference>
<dbReference type="PANTHER" id="PTHR46436">
    <property type="entry name" value="CENTROSOMAL PROTEIN OF 76 KDA"/>
    <property type="match status" value="1"/>
</dbReference>
<sequence>MSIPPQKRAELKQIIHNQLTQADIQQRIKNAVSSALSQNEGDTEPVTEDQILSDLKRQGLVQNLLEKLKFESPIYEHETKPATHKPIDEEVLQAKITQKAAIDPTRRYVYLQVLGGKAFLDHLNAPAHPKAVDQECSTFSLHINFRGQRFRSRSVPVACEPAFCESFLLEIHSDESGEGAVMADMKSMLFLADDIHLVVMQHETDGTSSLVSSHYIQWRNVLTATHQRMKKSIELMGIGTECKIPAGILDIQLELIPPTREIALSKDLYEAQLQLEKQRIAERDRLFLVYAKQWWKEYLQIREEHSSRSVKIFAQDENGTNRLVCNYVRPMSTGRLLNTPRSVARFVSAFVYEKATMIGSGTKNQYWQSMHSFLCCKKGDHEEHSNLLCSLLLGFGLQAYVCIGTKKTHSSYSWVMTKYCDGSVQFWDPVSGLRYIHCRVEPDDPPIIDQGAASHPFKTVDCLYNHESFYANSQFLNAVETCRFDLNDSSLWKQMNRDAIHSVCGAGKLNSSTPFPPLATPTLDAILVSSNLEIELRSLVVDYRSDFDLITTWDDNLSRLLAASLASYELERQSGIPNIGNEDFQDMVRRAVPNGNTFKGFPLQVLHRDARRAFKTALRNSVCTEILNCRGDQVRHSLRVVVSVLPDDVLVAWVMFACRYQSVL</sequence>
<dbReference type="InterPro" id="IPR052299">
    <property type="entry name" value="CEP76"/>
</dbReference>
<dbReference type="GO" id="GO:0005814">
    <property type="term" value="C:centriole"/>
    <property type="evidence" value="ECO:0007669"/>
    <property type="project" value="UniProtKB-SubCell"/>
</dbReference>
<evidence type="ECO:0000313" key="11">
    <source>
        <dbReference type="EMBL" id="CAB3230038.1"/>
    </source>
</evidence>
<evidence type="ECO:0000259" key="7">
    <source>
        <dbReference type="Pfam" id="PF15627"/>
    </source>
</evidence>
<dbReference type="InterPro" id="IPR056288">
    <property type="entry name" value="CEP76_C"/>
</dbReference>
<evidence type="ECO:0000256" key="6">
    <source>
        <dbReference type="ARBA" id="ARBA00024729"/>
    </source>
</evidence>
<dbReference type="InterPro" id="IPR038765">
    <property type="entry name" value="Papain-like_cys_pep_sf"/>
</dbReference>